<comment type="caution">
    <text evidence="2">The sequence shown here is derived from an EMBL/GenBank/DDBJ whole genome shotgun (WGS) entry which is preliminary data.</text>
</comment>
<name>A0ABP9LV87_9BURK</name>
<dbReference type="Pfam" id="PF11726">
    <property type="entry name" value="YagK_YfjJ_C"/>
    <property type="match status" value="1"/>
</dbReference>
<reference evidence="3" key="1">
    <citation type="journal article" date="2019" name="Int. J. Syst. Evol. Microbiol.">
        <title>The Global Catalogue of Microorganisms (GCM) 10K type strain sequencing project: providing services to taxonomists for standard genome sequencing and annotation.</title>
        <authorList>
            <consortium name="The Broad Institute Genomics Platform"/>
            <consortium name="The Broad Institute Genome Sequencing Center for Infectious Disease"/>
            <person name="Wu L."/>
            <person name="Ma J."/>
        </authorList>
    </citation>
    <scope>NUCLEOTIDE SEQUENCE [LARGE SCALE GENOMIC DNA]</scope>
    <source>
        <strain evidence="3">JCM 18423</strain>
    </source>
</reference>
<organism evidence="2 3">
    <name type="scientific">Paenalcaligenes hermetiae</name>
    <dbReference type="NCBI Taxonomy" id="1157987"/>
    <lineage>
        <taxon>Bacteria</taxon>
        <taxon>Pseudomonadati</taxon>
        <taxon>Pseudomonadota</taxon>
        <taxon>Betaproteobacteria</taxon>
        <taxon>Burkholderiales</taxon>
        <taxon>Alcaligenaceae</taxon>
        <taxon>Paenalcaligenes</taxon>
    </lineage>
</organism>
<accession>A0ABP9LV87</accession>
<evidence type="ECO:0000259" key="1">
    <source>
        <dbReference type="Pfam" id="PF11726"/>
    </source>
</evidence>
<dbReference type="InterPro" id="IPR057271">
    <property type="entry name" value="YagK_YfjJ_C"/>
</dbReference>
<evidence type="ECO:0000313" key="3">
    <source>
        <dbReference type="Proteomes" id="UP001500227"/>
    </source>
</evidence>
<keyword evidence="3" id="KW-1185">Reference proteome</keyword>
<sequence>MTTRTYNRSNQERLHHFVDQLVADYSKLLVVRLDLYIGNEYAEINTYEYMNEAFIRLRNNLRFNQLFDHYITYAAKLEYGVDRRWHYHVVFFYDGQKVKNDYLLAQALGKYWVDTITRGLGSYYSANMNSDKYKAFALGMIDYRELRRIEKLKVVLDYLVKEEAGEPVRLDAAGKAYRSYRQGLYKPRDSRLGRPRVA</sequence>
<gene>
    <name evidence="2" type="ORF">GCM10023337_00930</name>
</gene>
<proteinExistence type="predicted"/>
<dbReference type="EMBL" id="BAABKD010000001">
    <property type="protein sequence ID" value="GAA5083884.1"/>
    <property type="molecule type" value="Genomic_DNA"/>
</dbReference>
<protein>
    <recommendedName>
        <fullName evidence="1">YagK/YfjJ C-terminal domain-containing protein</fullName>
    </recommendedName>
</protein>
<dbReference type="RefSeq" id="WP_345368824.1">
    <property type="nucleotide sequence ID" value="NZ_BAABKD010000001.1"/>
</dbReference>
<evidence type="ECO:0000313" key="2">
    <source>
        <dbReference type="EMBL" id="GAA5083884.1"/>
    </source>
</evidence>
<dbReference type="Proteomes" id="UP001500227">
    <property type="component" value="Unassembled WGS sequence"/>
</dbReference>
<feature type="domain" description="YagK/YfjJ C-terminal" evidence="1">
    <location>
        <begin position="23"/>
        <end position="164"/>
    </location>
</feature>